<keyword evidence="4" id="KW-1185">Reference proteome</keyword>
<dbReference type="RefSeq" id="WP_173942340.1">
    <property type="nucleotide sequence ID" value="NZ_CBCSCD010000003.1"/>
</dbReference>
<evidence type="ECO:0000259" key="2">
    <source>
        <dbReference type="Pfam" id="PF03703"/>
    </source>
</evidence>
<sequence length="226" mass="24923">MSLNIHSAPEHELEPEYGLPEKLPEGEQIVWQGSPDLKVLLLQVFRFKALLLYFGLLLGYQVFTGFSDGESATAVFFSGVRVAAFSGLGLGLIALLGYLIASTTVYTITNKRVVMRIGIVLNMTFNFPLKMIESADCGVEKKGFGDIYLKLNQDTKIAIFHLWPHARPGQWAAPQPALRCIRDCAAVSQLLVQAWAQENNTSAKVVQTPDSSVATHHLRYSEIEAA</sequence>
<keyword evidence="1" id="KW-0812">Transmembrane</keyword>
<dbReference type="KEGG" id="pani:DCO16_03345"/>
<keyword evidence="3" id="KW-0548">Nucleotidyltransferase</keyword>
<dbReference type="EMBL" id="CP028941">
    <property type="protein sequence ID" value="QKM62191.1"/>
    <property type="molecule type" value="Genomic_DNA"/>
</dbReference>
<reference evidence="3 4" key="1">
    <citation type="submission" date="2018-04" db="EMBL/GenBank/DDBJ databases">
        <title>Polynucleobacter sp. LimPoW16 genome.</title>
        <authorList>
            <person name="Hahn M.W."/>
        </authorList>
    </citation>
    <scope>NUCLEOTIDE SEQUENCE [LARGE SCALE GENOMIC DNA]</scope>
    <source>
        <strain evidence="3 4">LimPoW16</strain>
    </source>
</reference>
<dbReference type="GO" id="GO:0016779">
    <property type="term" value="F:nucleotidyltransferase activity"/>
    <property type="evidence" value="ECO:0007669"/>
    <property type="project" value="UniProtKB-KW"/>
</dbReference>
<proteinExistence type="predicted"/>
<evidence type="ECO:0000256" key="1">
    <source>
        <dbReference type="SAM" id="Phobius"/>
    </source>
</evidence>
<dbReference type="Proteomes" id="UP000500806">
    <property type="component" value="Chromosome"/>
</dbReference>
<dbReference type="InterPro" id="IPR005182">
    <property type="entry name" value="YdbS-like_PH"/>
</dbReference>
<accession>A0A6M9PP61</accession>
<keyword evidence="1" id="KW-0472">Membrane</keyword>
<gene>
    <name evidence="3" type="ORF">DCO16_03345</name>
</gene>
<organism evidence="3 4">
    <name type="scientific">Polynucleobacter antarcticus</name>
    <dbReference type="NCBI Taxonomy" id="1743162"/>
    <lineage>
        <taxon>Bacteria</taxon>
        <taxon>Pseudomonadati</taxon>
        <taxon>Pseudomonadota</taxon>
        <taxon>Betaproteobacteria</taxon>
        <taxon>Burkholderiales</taxon>
        <taxon>Burkholderiaceae</taxon>
        <taxon>Polynucleobacter</taxon>
    </lineage>
</organism>
<name>A0A6M9PP61_9BURK</name>
<dbReference type="NCBIfam" id="NF040894">
    <property type="entry name" value="puhB_PGC"/>
    <property type="match status" value="1"/>
</dbReference>
<feature type="transmembrane region" description="Helical" evidence="1">
    <location>
        <begin position="45"/>
        <end position="63"/>
    </location>
</feature>
<feature type="domain" description="YdbS-like PH" evidence="2">
    <location>
        <begin position="103"/>
        <end position="156"/>
    </location>
</feature>
<dbReference type="AlphaFoldDB" id="A0A6M9PP61"/>
<dbReference type="InterPro" id="IPR054839">
    <property type="entry name" value="puhB_PGC"/>
</dbReference>
<keyword evidence="3" id="KW-0808">Transferase</keyword>
<protein>
    <submittedName>
        <fullName evidence="3">Phosphopantetheine adenylyltransferase</fullName>
    </submittedName>
</protein>
<evidence type="ECO:0000313" key="3">
    <source>
        <dbReference type="EMBL" id="QKM62191.1"/>
    </source>
</evidence>
<dbReference type="Pfam" id="PF03703">
    <property type="entry name" value="bPH_2"/>
    <property type="match status" value="1"/>
</dbReference>
<evidence type="ECO:0000313" key="4">
    <source>
        <dbReference type="Proteomes" id="UP000500806"/>
    </source>
</evidence>
<keyword evidence="1" id="KW-1133">Transmembrane helix</keyword>
<feature type="transmembrane region" description="Helical" evidence="1">
    <location>
        <begin position="83"/>
        <end position="108"/>
    </location>
</feature>